<dbReference type="PANTHER" id="PTHR28441:SF2">
    <property type="entry name" value="PROTEIN FAM91A1"/>
    <property type="match status" value="1"/>
</dbReference>
<dbReference type="EMBL" id="JOJR01011772">
    <property type="protein sequence ID" value="RCN25467.1"/>
    <property type="molecule type" value="Genomic_DNA"/>
</dbReference>
<dbReference type="InterPro" id="IPR028091">
    <property type="entry name" value="FAM91_N_dom"/>
</dbReference>
<keyword evidence="1" id="KW-0472">Membrane</keyword>
<gene>
    <name evidence="3" type="ORF">ANCCAN_28820</name>
</gene>
<dbReference type="STRING" id="29170.A0A368F5J5"/>
<dbReference type="InterPro" id="IPR039199">
    <property type="entry name" value="FAM91"/>
</dbReference>
<keyword evidence="1" id="KW-1133">Transmembrane helix</keyword>
<keyword evidence="1" id="KW-0812">Transmembrane</keyword>
<accession>A0A368F5J5</accession>
<evidence type="ECO:0000259" key="2">
    <source>
        <dbReference type="Pfam" id="PF14647"/>
    </source>
</evidence>
<name>A0A368F5J5_ANCCA</name>
<comment type="caution">
    <text evidence="3">The sequence shown here is derived from an EMBL/GenBank/DDBJ whole genome shotgun (WGS) entry which is preliminary data.</text>
</comment>
<evidence type="ECO:0000313" key="3">
    <source>
        <dbReference type="EMBL" id="RCN25467.1"/>
    </source>
</evidence>
<dbReference type="Pfam" id="PF14647">
    <property type="entry name" value="FAM91_N"/>
    <property type="match status" value="1"/>
</dbReference>
<feature type="non-terminal residue" evidence="3">
    <location>
        <position position="116"/>
    </location>
</feature>
<dbReference type="OrthoDB" id="275996at2759"/>
<keyword evidence="4" id="KW-1185">Reference proteome</keyword>
<evidence type="ECO:0000256" key="1">
    <source>
        <dbReference type="SAM" id="Phobius"/>
    </source>
</evidence>
<reference evidence="3 4" key="1">
    <citation type="submission" date="2014-10" db="EMBL/GenBank/DDBJ databases">
        <title>Draft genome of the hookworm Ancylostoma caninum.</title>
        <authorList>
            <person name="Mitreva M."/>
        </authorList>
    </citation>
    <scope>NUCLEOTIDE SEQUENCE [LARGE SCALE GENOMIC DNA]</scope>
    <source>
        <strain evidence="3 4">Baltimore</strain>
    </source>
</reference>
<evidence type="ECO:0000313" key="4">
    <source>
        <dbReference type="Proteomes" id="UP000252519"/>
    </source>
</evidence>
<feature type="domain" description="FAM91 N-terminal" evidence="2">
    <location>
        <begin position="6"/>
        <end position="101"/>
    </location>
</feature>
<dbReference type="PANTHER" id="PTHR28441">
    <property type="entry name" value="PROTEIN FAM91A1"/>
    <property type="match status" value="1"/>
</dbReference>
<protein>
    <recommendedName>
        <fullName evidence="2">FAM91 N-terminal domain-containing protein</fullName>
    </recommendedName>
</protein>
<dbReference type="AlphaFoldDB" id="A0A368F5J5"/>
<organism evidence="3 4">
    <name type="scientific">Ancylostoma caninum</name>
    <name type="common">Dog hookworm</name>
    <dbReference type="NCBI Taxonomy" id="29170"/>
    <lineage>
        <taxon>Eukaryota</taxon>
        <taxon>Metazoa</taxon>
        <taxon>Ecdysozoa</taxon>
        <taxon>Nematoda</taxon>
        <taxon>Chromadorea</taxon>
        <taxon>Rhabditida</taxon>
        <taxon>Rhabditina</taxon>
        <taxon>Rhabditomorpha</taxon>
        <taxon>Strongyloidea</taxon>
        <taxon>Ancylostomatidae</taxon>
        <taxon>Ancylostomatinae</taxon>
        <taxon>Ancylostoma</taxon>
    </lineage>
</organism>
<proteinExistence type="predicted"/>
<sequence length="116" mass="13989">MNIEDCIRANIVWQNLPEDIRVLLGNSQREYDKQVLDFSIKTQLRYKGNLVRHVKKSEETYYDMIIKYSESHLMLYPYHLSDIIVRELRVTPFNYYINIITVPFLFFLMSIFVVSM</sequence>
<dbReference type="Proteomes" id="UP000252519">
    <property type="component" value="Unassembled WGS sequence"/>
</dbReference>
<feature type="transmembrane region" description="Helical" evidence="1">
    <location>
        <begin position="95"/>
        <end position="114"/>
    </location>
</feature>